<dbReference type="PANTHER" id="PTHR33121">
    <property type="entry name" value="CYCLIC DI-GMP PHOSPHODIESTERASE PDEF"/>
    <property type="match status" value="1"/>
</dbReference>
<reference evidence="3 5" key="1">
    <citation type="submission" date="2017-09" db="EMBL/GenBank/DDBJ databases">
        <title>Genomics of the genus Arcobacter.</title>
        <authorList>
            <person name="Perez-Cataluna A."/>
            <person name="Figueras M.J."/>
            <person name="Salas-Masso N."/>
        </authorList>
    </citation>
    <scope>NUCLEOTIDE SEQUENCE [LARGE SCALE GENOMIC DNA]</scope>
    <source>
        <strain evidence="3 5">CECT 7837</strain>
    </source>
</reference>
<dbReference type="InterPro" id="IPR001633">
    <property type="entry name" value="EAL_dom"/>
</dbReference>
<dbReference type="PROSITE" id="PS50883">
    <property type="entry name" value="EAL"/>
    <property type="match status" value="1"/>
</dbReference>
<dbReference type="Proteomes" id="UP000262582">
    <property type="component" value="Chromosome"/>
</dbReference>
<dbReference type="Gene3D" id="3.20.20.450">
    <property type="entry name" value="EAL domain"/>
    <property type="match status" value="1"/>
</dbReference>
<dbReference type="Pfam" id="PF11563">
    <property type="entry name" value="Protoglobin"/>
    <property type="match status" value="1"/>
</dbReference>
<name>A0A347U7Y0_9BACT</name>
<evidence type="ECO:0000313" key="4">
    <source>
        <dbReference type="Proteomes" id="UP000262582"/>
    </source>
</evidence>
<dbReference type="GO" id="GO:0019825">
    <property type="term" value="F:oxygen binding"/>
    <property type="evidence" value="ECO:0007669"/>
    <property type="project" value="InterPro"/>
</dbReference>
<dbReference type="InterPro" id="IPR012292">
    <property type="entry name" value="Globin/Proto"/>
</dbReference>
<dbReference type="InterPro" id="IPR009050">
    <property type="entry name" value="Globin-like_sf"/>
</dbReference>
<dbReference type="SUPFAM" id="SSF46458">
    <property type="entry name" value="Globin-like"/>
    <property type="match status" value="1"/>
</dbReference>
<evidence type="ECO:0000313" key="5">
    <source>
        <dbReference type="Proteomes" id="UP000290588"/>
    </source>
</evidence>
<gene>
    <name evidence="2" type="ORF">AELL_1295</name>
    <name evidence="3" type="ORF">CP962_08010</name>
</gene>
<dbReference type="InterPro" id="IPR050706">
    <property type="entry name" value="Cyclic-di-GMP_PDE-like"/>
</dbReference>
<dbReference type="AlphaFoldDB" id="A0A347U7Y0"/>
<sequence>MNLKEKKVLNPNKKDYKRLLKHYKFTSLDANNLKEIENITKIYSKEFLDGFYKFILEFDYARKFLYNQEILQRHKIGIENWYLNLFCGVYDKSYFEKLYMISEIHVRIGLPAHYVNTAFSYVRGFVKNILLTEKKYEVLSSVDKIIDINLDILTISYQEEEQSKLLNEIVFLKNVVDNSNIEPYLQGIFDTKTLKIKKYESLMRLVDSNSKEVFSVFPYLEISKKIKLYEKMMKIMVDKTFALFSNQDIEFSINLSYEDIANEAFMKFLYEKINSYKNPKNIIFEILESDFIEDFSVVKEFTTYVRTKGCKIAIDDFGSGYSNMENILKLKPEIIKIDGSLIKNINLSEESKTIVKNIVNMAKELNAKTVAEYVHSKEVFDIVKNMNIDFLQGFYLSEPKSYFST</sequence>
<dbReference type="Proteomes" id="UP000290588">
    <property type="component" value="Unassembled WGS sequence"/>
</dbReference>
<dbReference type="InterPro" id="IPR044398">
    <property type="entry name" value="Globin-sensor_dom"/>
</dbReference>
<dbReference type="InterPro" id="IPR035919">
    <property type="entry name" value="EAL_sf"/>
</dbReference>
<evidence type="ECO:0000313" key="3">
    <source>
        <dbReference type="EMBL" id="RXI30282.1"/>
    </source>
</evidence>
<dbReference type="KEGG" id="aell:AELL_1295"/>
<proteinExistence type="predicted"/>
<dbReference type="SMART" id="SM00052">
    <property type="entry name" value="EAL"/>
    <property type="match status" value="1"/>
</dbReference>
<dbReference type="CDD" id="cd01948">
    <property type="entry name" value="EAL"/>
    <property type="match status" value="1"/>
</dbReference>
<dbReference type="RefSeq" id="WP_118917154.1">
    <property type="nucleotide sequence ID" value="NZ_CP032097.1"/>
</dbReference>
<feature type="domain" description="EAL" evidence="1">
    <location>
        <begin position="165"/>
        <end position="405"/>
    </location>
</feature>
<evidence type="ECO:0000259" key="1">
    <source>
        <dbReference type="PROSITE" id="PS50883"/>
    </source>
</evidence>
<reference evidence="2 4" key="2">
    <citation type="submission" date="2018-08" db="EMBL/GenBank/DDBJ databases">
        <title>Complete genome of the Arcobacter ellisii type strain LMG 26155.</title>
        <authorList>
            <person name="Miller W.G."/>
            <person name="Yee E."/>
            <person name="Bono J.L."/>
        </authorList>
    </citation>
    <scope>NUCLEOTIDE SEQUENCE [LARGE SCALE GENOMIC DNA]</scope>
    <source>
        <strain evidence="2 4">LMG 26155</strain>
    </source>
</reference>
<dbReference type="Pfam" id="PF00563">
    <property type="entry name" value="EAL"/>
    <property type="match status" value="1"/>
</dbReference>
<dbReference type="GO" id="GO:0020037">
    <property type="term" value="F:heme binding"/>
    <property type="evidence" value="ECO:0007669"/>
    <property type="project" value="InterPro"/>
</dbReference>
<keyword evidence="4" id="KW-1185">Reference proteome</keyword>
<dbReference type="EMBL" id="NXIG01000007">
    <property type="protein sequence ID" value="RXI30282.1"/>
    <property type="molecule type" value="Genomic_DNA"/>
</dbReference>
<dbReference type="Gene3D" id="1.10.490.10">
    <property type="entry name" value="Globins"/>
    <property type="match status" value="1"/>
</dbReference>
<dbReference type="OrthoDB" id="9790732at2"/>
<evidence type="ECO:0000313" key="2">
    <source>
        <dbReference type="EMBL" id="AXX94958.1"/>
    </source>
</evidence>
<dbReference type="SUPFAM" id="SSF141868">
    <property type="entry name" value="EAL domain-like"/>
    <property type="match status" value="1"/>
</dbReference>
<dbReference type="PANTHER" id="PTHR33121:SF79">
    <property type="entry name" value="CYCLIC DI-GMP PHOSPHODIESTERASE PDED-RELATED"/>
    <property type="match status" value="1"/>
</dbReference>
<dbReference type="EMBL" id="CP032097">
    <property type="protein sequence ID" value="AXX94958.1"/>
    <property type="molecule type" value="Genomic_DNA"/>
</dbReference>
<dbReference type="GO" id="GO:0071111">
    <property type="term" value="F:cyclic-guanylate-specific phosphodiesterase activity"/>
    <property type="evidence" value="ECO:0007669"/>
    <property type="project" value="InterPro"/>
</dbReference>
<organism evidence="3 5">
    <name type="scientific">Arcobacter ellisii</name>
    <dbReference type="NCBI Taxonomy" id="913109"/>
    <lineage>
        <taxon>Bacteria</taxon>
        <taxon>Pseudomonadati</taxon>
        <taxon>Campylobacterota</taxon>
        <taxon>Epsilonproteobacteria</taxon>
        <taxon>Campylobacterales</taxon>
        <taxon>Arcobacteraceae</taxon>
        <taxon>Arcobacter</taxon>
    </lineage>
</organism>
<accession>A0A347U7Y0</accession>
<protein>
    <submittedName>
        <fullName evidence="2">Globin sensor-containing diguanylate phosphodiesterase</fullName>
    </submittedName>
</protein>